<proteinExistence type="predicted"/>
<reference evidence="1" key="1">
    <citation type="submission" date="2021-06" db="EMBL/GenBank/DDBJ databases">
        <authorList>
            <person name="Kallberg Y."/>
            <person name="Tangrot J."/>
            <person name="Rosling A."/>
        </authorList>
    </citation>
    <scope>NUCLEOTIDE SEQUENCE</scope>
    <source>
        <strain evidence="1">AU212A</strain>
    </source>
</reference>
<dbReference type="EMBL" id="CAJVPM010005802">
    <property type="protein sequence ID" value="CAG8528148.1"/>
    <property type="molecule type" value="Genomic_DNA"/>
</dbReference>
<feature type="non-terminal residue" evidence="1">
    <location>
        <position position="170"/>
    </location>
</feature>
<name>A0ACA9LGE0_9GLOM</name>
<sequence>MVEIPRVPFCCFVVPLRIGAFIVAAWMLIWFAYLGVVSMLAAYGTSIIYTIIWKFFGACYLLLAAGAFYGAHGIYHEIPHRVAKFVRFYFIAYIFYIVAEIVFVIVVEIAVAATIANAKATAKANCEKAMQNSPSLPANYCDNIYNNVNANAGYSIIGWIIPFVIGLVWQ</sequence>
<accession>A0ACA9LGE0</accession>
<dbReference type="Proteomes" id="UP000789860">
    <property type="component" value="Unassembled WGS sequence"/>
</dbReference>
<keyword evidence="2" id="KW-1185">Reference proteome</keyword>
<evidence type="ECO:0000313" key="2">
    <source>
        <dbReference type="Proteomes" id="UP000789860"/>
    </source>
</evidence>
<gene>
    <name evidence="1" type="ORF">SCALOS_LOCUS4343</name>
</gene>
<protein>
    <submittedName>
        <fullName evidence="1">4736_t:CDS:1</fullName>
    </submittedName>
</protein>
<organism evidence="1 2">
    <name type="scientific">Scutellospora calospora</name>
    <dbReference type="NCBI Taxonomy" id="85575"/>
    <lineage>
        <taxon>Eukaryota</taxon>
        <taxon>Fungi</taxon>
        <taxon>Fungi incertae sedis</taxon>
        <taxon>Mucoromycota</taxon>
        <taxon>Glomeromycotina</taxon>
        <taxon>Glomeromycetes</taxon>
        <taxon>Diversisporales</taxon>
        <taxon>Gigasporaceae</taxon>
        <taxon>Scutellospora</taxon>
    </lineage>
</organism>
<comment type="caution">
    <text evidence="1">The sequence shown here is derived from an EMBL/GenBank/DDBJ whole genome shotgun (WGS) entry which is preliminary data.</text>
</comment>
<evidence type="ECO:0000313" key="1">
    <source>
        <dbReference type="EMBL" id="CAG8528148.1"/>
    </source>
</evidence>